<feature type="transmembrane region" description="Helical" evidence="1">
    <location>
        <begin position="34"/>
        <end position="53"/>
    </location>
</feature>
<evidence type="ECO:0000313" key="6">
    <source>
        <dbReference type="EMBL" id="RGR70705.1"/>
    </source>
</evidence>
<evidence type="ECO:0000256" key="1">
    <source>
        <dbReference type="SAM" id="Phobius"/>
    </source>
</evidence>
<evidence type="ECO:0000313" key="13">
    <source>
        <dbReference type="Proteomes" id="UP000283738"/>
    </source>
</evidence>
<dbReference type="EMBL" id="QRUN01000002">
    <property type="protein sequence ID" value="RGR70705.1"/>
    <property type="molecule type" value="Genomic_DNA"/>
</dbReference>
<dbReference type="EMBL" id="CYYR01000004">
    <property type="protein sequence ID" value="CUN62532.1"/>
    <property type="molecule type" value="Genomic_DNA"/>
</dbReference>
<feature type="transmembrane region" description="Helical" evidence="1">
    <location>
        <begin position="59"/>
        <end position="78"/>
    </location>
</feature>
<keyword evidence="1" id="KW-0812">Transmembrane</keyword>
<evidence type="ECO:0000313" key="8">
    <source>
        <dbReference type="EMBL" id="RHE96717.1"/>
    </source>
</evidence>
<evidence type="ECO:0000313" key="11">
    <source>
        <dbReference type="Proteomes" id="UP000095453"/>
    </source>
</evidence>
<reference evidence="2" key="2">
    <citation type="submission" date="2015-05" db="EMBL/GenBank/DDBJ databases">
        <authorList>
            <person name="Wang D.B."/>
            <person name="Wang M."/>
        </authorList>
    </citation>
    <scope>NUCLEOTIDE SEQUENCE [LARGE SCALE GENOMIC DNA]</scope>
    <source>
        <strain evidence="2">L1-83</strain>
    </source>
</reference>
<reference evidence="12 13" key="3">
    <citation type="submission" date="2018-08" db="EMBL/GenBank/DDBJ databases">
        <title>A genome reference for cultivated species of the human gut microbiota.</title>
        <authorList>
            <person name="Zou Y."/>
            <person name="Xue W."/>
            <person name="Luo G."/>
        </authorList>
    </citation>
    <scope>NUCLEOTIDE SEQUENCE [LARGE SCALE GENOMIC DNA]</scope>
    <source>
        <strain evidence="6 14">AF24-4</strain>
        <strain evidence="5 13">AF28-15</strain>
        <strain evidence="8 15">AM27-11</strain>
        <strain evidence="7 12">AM32-8LB</strain>
    </source>
</reference>
<evidence type="ECO:0000313" key="12">
    <source>
        <dbReference type="Proteomes" id="UP000266391"/>
    </source>
</evidence>
<dbReference type="AlphaFoldDB" id="A0A0M6WWV0"/>
<dbReference type="Proteomes" id="UP000266391">
    <property type="component" value="Unassembled WGS sequence"/>
</dbReference>
<dbReference type="Proteomes" id="UP000283738">
    <property type="component" value="Unassembled WGS sequence"/>
</dbReference>
<dbReference type="EMBL" id="QSIQ01000029">
    <property type="protein sequence ID" value="RHC99970.1"/>
    <property type="molecule type" value="Genomic_DNA"/>
</dbReference>
<proteinExistence type="predicted"/>
<evidence type="ECO:0000313" key="10">
    <source>
        <dbReference type="Proteomes" id="UP000095395"/>
    </source>
</evidence>
<evidence type="ECO:0000313" key="3">
    <source>
        <dbReference type="EMBL" id="CUN00126.1"/>
    </source>
</evidence>
<evidence type="ECO:0000313" key="9">
    <source>
        <dbReference type="Proteomes" id="UP000049828"/>
    </source>
</evidence>
<dbReference type="Proteomes" id="UP000049828">
    <property type="component" value="Unassembled WGS sequence"/>
</dbReference>
<dbReference type="RefSeq" id="WP_021922790.1">
    <property type="nucleotide sequence ID" value="NZ_CAKZTK010000054.1"/>
</dbReference>
<protein>
    <submittedName>
        <fullName evidence="2">Uncharacterized protein</fullName>
    </submittedName>
</protein>
<dbReference type="GeneID" id="75160634"/>
<evidence type="ECO:0000313" key="5">
    <source>
        <dbReference type="EMBL" id="RGQ51075.1"/>
    </source>
</evidence>
<dbReference type="EMBL" id="QSKW01000016">
    <property type="protein sequence ID" value="RHE96717.1"/>
    <property type="molecule type" value="Genomic_DNA"/>
</dbReference>
<dbReference type="Proteomes" id="UP000286271">
    <property type="component" value="Unassembled WGS sequence"/>
</dbReference>
<keyword evidence="1" id="KW-0472">Membrane</keyword>
<keyword evidence="1" id="KW-1133">Transmembrane helix</keyword>
<gene>
    <name evidence="8" type="ORF">DW707_10530</name>
    <name evidence="7" type="ORF">DW813_14185</name>
    <name evidence="6" type="ORF">DWY29_02035</name>
    <name evidence="5" type="ORF">DWY96_06060</name>
    <name evidence="4" type="ORF">ERS852392_00931</name>
    <name evidence="3" type="ORF">ERS852444_01434</name>
    <name evidence="2" type="ORF">RIL183_06681</name>
</gene>
<evidence type="ECO:0000313" key="7">
    <source>
        <dbReference type="EMBL" id="RHC99970.1"/>
    </source>
</evidence>
<dbReference type="EMBL" id="QRTF01000010">
    <property type="protein sequence ID" value="RGQ51075.1"/>
    <property type="molecule type" value="Genomic_DNA"/>
</dbReference>
<reference evidence="9" key="1">
    <citation type="submission" date="2015-05" db="EMBL/GenBank/DDBJ databases">
        <authorList>
            <consortium name="Pathogen Informatics"/>
        </authorList>
    </citation>
    <scope>NUCLEOTIDE SEQUENCE [LARGE SCALE GENOMIC DNA]</scope>
    <source>
        <strain evidence="4 10">2789STDY5608835</strain>
        <strain evidence="3 11">2789STDY5608887</strain>
        <strain evidence="9">L1-83</strain>
    </source>
</reference>
<sequence length="192" mass="23226">MQTRNMEKSENNHQFKIIFNYNIFDKYFSKIFPWYKAVYGAIVFGVGILTVIFERYGQKGQAIFMLGGGVFLLIFWYAEKKKVCKMTIERFQDQYGIREIHGSCIFMNEYLLYQRDFKQEKKISYESFQKFYDLKEVYLLRTKLYMSISKAQEQADHLGFIFIDKEHMTHEEREIFLALIREKMPQIRNGNR</sequence>
<evidence type="ECO:0000313" key="4">
    <source>
        <dbReference type="EMBL" id="CUN62532.1"/>
    </source>
</evidence>
<evidence type="ECO:0000313" key="14">
    <source>
        <dbReference type="Proteomes" id="UP000285820"/>
    </source>
</evidence>
<dbReference type="Proteomes" id="UP000095453">
    <property type="component" value="Unassembled WGS sequence"/>
</dbReference>
<dbReference type="Proteomes" id="UP000095395">
    <property type="component" value="Unassembled WGS sequence"/>
</dbReference>
<keyword evidence="9" id="KW-1185">Reference proteome</keyword>
<organism evidence="2 9">
    <name type="scientific">Roseburia inulinivorans</name>
    <dbReference type="NCBI Taxonomy" id="360807"/>
    <lineage>
        <taxon>Bacteria</taxon>
        <taxon>Bacillati</taxon>
        <taxon>Bacillota</taxon>
        <taxon>Clostridia</taxon>
        <taxon>Lachnospirales</taxon>
        <taxon>Lachnospiraceae</taxon>
        <taxon>Roseburia</taxon>
    </lineage>
</organism>
<dbReference type="Proteomes" id="UP000285820">
    <property type="component" value="Unassembled WGS sequence"/>
</dbReference>
<evidence type="ECO:0000313" key="15">
    <source>
        <dbReference type="Proteomes" id="UP000286271"/>
    </source>
</evidence>
<dbReference type="EMBL" id="CVRS01000092">
    <property type="protein sequence ID" value="CRL41639.1"/>
    <property type="molecule type" value="Genomic_DNA"/>
</dbReference>
<evidence type="ECO:0000313" key="2">
    <source>
        <dbReference type="EMBL" id="CRL41639.1"/>
    </source>
</evidence>
<dbReference type="EMBL" id="CYXX01000009">
    <property type="protein sequence ID" value="CUN00126.1"/>
    <property type="molecule type" value="Genomic_DNA"/>
</dbReference>
<name>A0A0M6WWV0_9FIRM</name>
<accession>A0A0M6WWV0</accession>